<gene>
    <name evidence="2" type="ORF">VB264_18405</name>
</gene>
<dbReference type="PANTHER" id="PTHR36974">
    <property type="entry name" value="MEMBRANE PROTEIN-RELATED"/>
    <property type="match status" value="1"/>
</dbReference>
<feature type="transmembrane region" description="Helical" evidence="1">
    <location>
        <begin position="64"/>
        <end position="83"/>
    </location>
</feature>
<comment type="caution">
    <text evidence="2">The sequence shown here is derived from an EMBL/GenBank/DDBJ whole genome shotgun (WGS) entry which is preliminary data.</text>
</comment>
<evidence type="ECO:0000256" key="1">
    <source>
        <dbReference type="SAM" id="Phobius"/>
    </source>
</evidence>
<proteinExistence type="predicted"/>
<dbReference type="Proteomes" id="UP001304671">
    <property type="component" value="Unassembled WGS sequence"/>
</dbReference>
<reference evidence="2 3" key="1">
    <citation type="submission" date="2023-12" db="EMBL/GenBank/DDBJ databases">
        <title>Novel species of the genus Arcicella isolated from rivers.</title>
        <authorList>
            <person name="Lu H."/>
        </authorList>
    </citation>
    <scope>NUCLEOTIDE SEQUENCE [LARGE SCALE GENOMIC DNA]</scope>
    <source>
        <strain evidence="2 3">LMG 21963</strain>
    </source>
</reference>
<keyword evidence="1" id="KW-1133">Transmembrane helix</keyword>
<keyword evidence="1" id="KW-0812">Transmembrane</keyword>
<sequence>MQQIGLYLMSFLYTLAGINHFIKPKMYLAIMPPYIPAHGLMVMLSGIAEIMLGLGLLSPVTRPWAAWGIILLLIAIFPANVYMLTSGKFSKIAEWLLWLRLPLQFFLIWWAYLYTKG</sequence>
<evidence type="ECO:0000313" key="2">
    <source>
        <dbReference type="EMBL" id="MEA5259775.1"/>
    </source>
</evidence>
<feature type="transmembrane region" description="Helical" evidence="1">
    <location>
        <begin position="95"/>
        <end position="114"/>
    </location>
</feature>
<evidence type="ECO:0000313" key="3">
    <source>
        <dbReference type="Proteomes" id="UP001304671"/>
    </source>
</evidence>
<feature type="transmembrane region" description="Helical" evidence="1">
    <location>
        <begin position="6"/>
        <end position="22"/>
    </location>
</feature>
<feature type="transmembrane region" description="Helical" evidence="1">
    <location>
        <begin position="34"/>
        <end position="58"/>
    </location>
</feature>
<name>A0ABU5QSE4_9BACT</name>
<dbReference type="EMBL" id="JAYFUL010000037">
    <property type="protein sequence ID" value="MEA5259775.1"/>
    <property type="molecule type" value="Genomic_DNA"/>
</dbReference>
<dbReference type="PANTHER" id="PTHR36974:SF1">
    <property type="entry name" value="DOXX FAMILY MEMBRANE PROTEIN"/>
    <property type="match status" value="1"/>
</dbReference>
<accession>A0ABU5QSE4</accession>
<keyword evidence="3" id="KW-1185">Reference proteome</keyword>
<protein>
    <submittedName>
        <fullName evidence="2">DoxX family protein</fullName>
    </submittedName>
</protein>
<keyword evidence="1" id="KW-0472">Membrane</keyword>
<organism evidence="2 3">
    <name type="scientific">Arcicella aquatica</name>
    <dbReference type="NCBI Taxonomy" id="217141"/>
    <lineage>
        <taxon>Bacteria</taxon>
        <taxon>Pseudomonadati</taxon>
        <taxon>Bacteroidota</taxon>
        <taxon>Cytophagia</taxon>
        <taxon>Cytophagales</taxon>
        <taxon>Flectobacillaceae</taxon>
        <taxon>Arcicella</taxon>
    </lineage>
</organism>